<dbReference type="Pfam" id="PF12848">
    <property type="entry name" value="ABC_tran_Xtn"/>
    <property type="match status" value="1"/>
</dbReference>
<keyword evidence="2 11" id="KW-0677">Repeat</keyword>
<dbReference type="GO" id="GO:0005737">
    <property type="term" value="C:cytoplasm"/>
    <property type="evidence" value="ECO:0007669"/>
    <property type="project" value="UniProtKB-SubCell"/>
</dbReference>
<feature type="domain" description="ABC transporter" evidence="12">
    <location>
        <begin position="4"/>
        <end position="252"/>
    </location>
</feature>
<comment type="catalytic activity">
    <reaction evidence="9 11">
        <text>ATP + H2O = ADP + phosphate + H(+)</text>
        <dbReference type="Rhea" id="RHEA:13065"/>
        <dbReference type="ChEBI" id="CHEBI:15377"/>
        <dbReference type="ChEBI" id="CHEBI:15378"/>
        <dbReference type="ChEBI" id="CHEBI:30616"/>
        <dbReference type="ChEBI" id="CHEBI:43474"/>
        <dbReference type="ChEBI" id="CHEBI:456216"/>
    </reaction>
</comment>
<dbReference type="GO" id="GO:0006281">
    <property type="term" value="P:DNA repair"/>
    <property type="evidence" value="ECO:0007669"/>
    <property type="project" value="UniProtKB-KW"/>
</dbReference>
<comment type="subcellular location">
    <subcellularLocation>
        <location evidence="11">Cytoplasm</location>
    </subcellularLocation>
    <text evidence="11">Associates with ribosomes.</text>
</comment>
<keyword evidence="4 11" id="KW-0227">DNA damage</keyword>
<dbReference type="CDD" id="cd03221">
    <property type="entry name" value="ABCF_EF-3"/>
    <property type="match status" value="2"/>
</dbReference>
<evidence type="ECO:0000256" key="7">
    <source>
        <dbReference type="ARBA" id="ARBA00023125"/>
    </source>
</evidence>
<accession>A0AAU7SVX5</accession>
<dbReference type="PROSITE" id="PS00211">
    <property type="entry name" value="ABC_TRANSPORTER_1"/>
    <property type="match status" value="1"/>
</dbReference>
<gene>
    <name evidence="11" type="primary">uup</name>
    <name evidence="13" type="ORF">ABJ384_12710</name>
</gene>
<feature type="domain" description="ABC transporter" evidence="12">
    <location>
        <begin position="319"/>
        <end position="538"/>
    </location>
</feature>
<dbReference type="InterPro" id="IPR003593">
    <property type="entry name" value="AAA+_ATPase"/>
</dbReference>
<evidence type="ECO:0000259" key="12">
    <source>
        <dbReference type="PROSITE" id="PS50893"/>
    </source>
</evidence>
<dbReference type="SUPFAM" id="SSF52540">
    <property type="entry name" value="P-loop containing nucleoside triphosphate hydrolases"/>
    <property type="match status" value="2"/>
</dbReference>
<keyword evidence="8 11" id="KW-0234">DNA repair</keyword>
<keyword evidence="5 11" id="KW-0378">Hydrolase</keyword>
<evidence type="ECO:0000256" key="10">
    <source>
        <dbReference type="ARBA" id="ARBA00061478"/>
    </source>
</evidence>
<dbReference type="InterPro" id="IPR051309">
    <property type="entry name" value="ABCF_ATPase"/>
</dbReference>
<dbReference type="GO" id="GO:0005524">
    <property type="term" value="F:ATP binding"/>
    <property type="evidence" value="ECO:0007669"/>
    <property type="project" value="UniProtKB-UniRule"/>
</dbReference>
<dbReference type="PROSITE" id="PS50893">
    <property type="entry name" value="ABC_TRANSPORTER_2"/>
    <property type="match status" value="2"/>
</dbReference>
<name>A0AAU7SVX5_9GAMM</name>
<dbReference type="EMBL" id="CP157981">
    <property type="protein sequence ID" value="XBU15297.1"/>
    <property type="molecule type" value="Genomic_DNA"/>
</dbReference>
<dbReference type="Gene3D" id="3.40.50.300">
    <property type="entry name" value="P-loop containing nucleotide triphosphate hydrolases"/>
    <property type="match status" value="2"/>
</dbReference>
<dbReference type="GO" id="GO:0003677">
    <property type="term" value="F:DNA binding"/>
    <property type="evidence" value="ECO:0007669"/>
    <property type="project" value="UniProtKB-UniRule"/>
</dbReference>
<evidence type="ECO:0000256" key="9">
    <source>
        <dbReference type="ARBA" id="ARBA00049360"/>
    </source>
</evidence>
<dbReference type="HAMAP" id="MF_00848">
    <property type="entry name" value="Uup"/>
    <property type="match status" value="1"/>
</dbReference>
<dbReference type="InterPro" id="IPR032781">
    <property type="entry name" value="ABC_tran_Xtn"/>
</dbReference>
<evidence type="ECO:0000256" key="2">
    <source>
        <dbReference type="ARBA" id="ARBA00022737"/>
    </source>
</evidence>
<dbReference type="Gene3D" id="1.10.287.380">
    <property type="entry name" value="Valyl-tRNA synthetase, C-terminal domain"/>
    <property type="match status" value="1"/>
</dbReference>
<dbReference type="InterPro" id="IPR003439">
    <property type="entry name" value="ABC_transporter-like_ATP-bd"/>
</dbReference>
<evidence type="ECO:0000256" key="4">
    <source>
        <dbReference type="ARBA" id="ARBA00022763"/>
    </source>
</evidence>
<proteinExistence type="inferred from homology"/>
<sequence>MAYITLRDVQLAFGGPSLLDGANFNLERGERVCLIGRNGEGKSTLLKLIEGSLLPDRGEVSIQNGITISMLAQDVPMDSGKVADIVADGAGEAAAVLKAYHEASDACVLGDMEACDRMGNLQHKLDQVDGWALENKVNSILSKMGLDPDADLADLSGGRKRRVLLARALLTQPDVLLLDEPTNHLDVESIEWLEKFLLDQNNLTLLFISHDRSFVDSIATRIVELDRGQLRSFEGNYSRYLDLKAQQMEAEEKQNALFDKRLAEEEVWIRQGIKARRTRNEGRVRALKELREESKARRSQQGKVSMATQDANRSGKVVFEIEHLRVAFGNQEPIIKDFSALVLRGDRIGLVGDNGVGKTTLIKAILGEIEHGGSVKTGTQLEIAYFDQLRNALDLEKSVKDNVSEGSDFVDVNGGRRHIYSYLQDFLFSPERARTPVKALSGGERNRILLAKLLLKPSNLIVMDEPTNDLDMVTLELLEEMLGDYKGTLLLISHDRAFMDNVVTSTWVFDGKGNIDEYIGGYQDYLQQRPDQTVVDQKSDVKKAMAKAEAKAAEPAPAKKVKLSYKDQRALEQLPAEMEALEKEQAEINAQLADGSLFVSDADKAMKFSNRLTEIDDLLLEKLELWEELEKLVNGN</sequence>
<dbReference type="InterPro" id="IPR032524">
    <property type="entry name" value="ABC_tran_C"/>
</dbReference>
<comment type="similarity">
    <text evidence="10 11">Belongs to the ABC transporter superfamily. ABCF family. Uup subfamily.</text>
</comment>
<dbReference type="AlphaFoldDB" id="A0AAU7SVX5"/>
<dbReference type="GO" id="GO:0016887">
    <property type="term" value="F:ATP hydrolysis activity"/>
    <property type="evidence" value="ECO:0007669"/>
    <property type="project" value="UniProtKB-UniRule"/>
</dbReference>
<keyword evidence="7 11" id="KW-0238">DNA-binding</keyword>
<dbReference type="InterPro" id="IPR017871">
    <property type="entry name" value="ABC_transporter-like_CS"/>
</dbReference>
<evidence type="ECO:0000256" key="5">
    <source>
        <dbReference type="ARBA" id="ARBA00022801"/>
    </source>
</evidence>
<organism evidence="13">
    <name type="scientific">Acinetobacter sp. A1-4-2</name>
    <dbReference type="NCBI Taxonomy" id="3156489"/>
    <lineage>
        <taxon>Bacteria</taxon>
        <taxon>Pseudomonadati</taxon>
        <taxon>Pseudomonadota</taxon>
        <taxon>Gammaproteobacteria</taxon>
        <taxon>Moraxellales</taxon>
        <taxon>Moraxellaceae</taxon>
        <taxon>Acinetobacter</taxon>
    </lineage>
</organism>
<dbReference type="InterPro" id="IPR037118">
    <property type="entry name" value="Val-tRNA_synth_C_sf"/>
</dbReference>
<protein>
    <recommendedName>
        <fullName evidence="11">ATP-binding protein Uup</fullName>
        <ecNumber evidence="11">3.6.1.-</ecNumber>
    </recommendedName>
</protein>
<dbReference type="FunFam" id="3.40.50.300:FF:000309">
    <property type="entry name" value="ABC transporter ATP-binding protein"/>
    <property type="match status" value="1"/>
</dbReference>
<evidence type="ECO:0000256" key="6">
    <source>
        <dbReference type="ARBA" id="ARBA00022840"/>
    </source>
</evidence>
<dbReference type="GO" id="GO:0043022">
    <property type="term" value="F:ribosome binding"/>
    <property type="evidence" value="ECO:0007669"/>
    <property type="project" value="UniProtKB-UniRule"/>
</dbReference>
<comment type="function">
    <text evidence="11">Probably plays a role in ribosome assembly or function. May be involved in resolution of branched DNA intermediates that result from template switching in postreplication gaps. Binds DNA and has ATPase activity.</text>
</comment>
<evidence type="ECO:0000256" key="11">
    <source>
        <dbReference type="HAMAP-Rule" id="MF_00848"/>
    </source>
</evidence>
<feature type="binding site" evidence="11">
    <location>
        <begin position="36"/>
        <end position="43"/>
    </location>
    <ligand>
        <name>ATP</name>
        <dbReference type="ChEBI" id="CHEBI:30616"/>
        <label>1</label>
    </ligand>
</feature>
<feature type="binding site" evidence="11">
    <location>
        <begin position="352"/>
        <end position="359"/>
    </location>
    <ligand>
        <name>ATP</name>
        <dbReference type="ChEBI" id="CHEBI:30616"/>
        <label>2</label>
    </ligand>
</feature>
<dbReference type="SMART" id="SM00382">
    <property type="entry name" value="AAA"/>
    <property type="match status" value="2"/>
</dbReference>
<keyword evidence="6 11" id="KW-0067">ATP-binding</keyword>
<evidence type="ECO:0000256" key="3">
    <source>
        <dbReference type="ARBA" id="ARBA00022741"/>
    </source>
</evidence>
<keyword evidence="1 11" id="KW-0963">Cytoplasm</keyword>
<reference evidence="13" key="1">
    <citation type="submission" date="2024-06" db="EMBL/GenBank/DDBJ databases">
        <authorList>
            <person name="Song Z."/>
        </authorList>
    </citation>
    <scope>NUCLEOTIDE SEQUENCE</scope>
    <source>
        <strain evidence="13">A1-4-2</strain>
    </source>
</reference>
<dbReference type="PANTHER" id="PTHR42855:SF1">
    <property type="entry name" value="ABC TRANSPORTER DOMAIN-CONTAINING PROTEIN"/>
    <property type="match status" value="1"/>
</dbReference>
<dbReference type="InterPro" id="IPR043686">
    <property type="entry name" value="Uup"/>
</dbReference>
<keyword evidence="3 11" id="KW-0547">Nucleotide-binding</keyword>
<dbReference type="InterPro" id="IPR027417">
    <property type="entry name" value="P-loop_NTPase"/>
</dbReference>
<evidence type="ECO:0000313" key="13">
    <source>
        <dbReference type="EMBL" id="XBU15297.1"/>
    </source>
</evidence>
<dbReference type="FunFam" id="3.40.50.300:FF:000011">
    <property type="entry name" value="Putative ABC transporter ATP-binding component"/>
    <property type="match status" value="1"/>
</dbReference>
<dbReference type="RefSeq" id="WP_349927738.1">
    <property type="nucleotide sequence ID" value="NZ_CP157981.1"/>
</dbReference>
<dbReference type="PANTHER" id="PTHR42855">
    <property type="entry name" value="ABC TRANSPORTER ATP-BINDING SUBUNIT"/>
    <property type="match status" value="1"/>
</dbReference>
<dbReference type="EC" id="3.6.1.-" evidence="11"/>
<evidence type="ECO:0000256" key="8">
    <source>
        <dbReference type="ARBA" id="ARBA00023204"/>
    </source>
</evidence>
<dbReference type="Pfam" id="PF00005">
    <property type="entry name" value="ABC_tran"/>
    <property type="match status" value="2"/>
</dbReference>
<evidence type="ECO:0000256" key="1">
    <source>
        <dbReference type="ARBA" id="ARBA00022490"/>
    </source>
</evidence>
<dbReference type="Pfam" id="PF16326">
    <property type="entry name" value="ABC_tran_CTD"/>
    <property type="match status" value="1"/>
</dbReference>